<feature type="region of interest" description="Disordered" evidence="3">
    <location>
        <begin position="496"/>
        <end position="515"/>
    </location>
</feature>
<dbReference type="PROSITE" id="PS50848">
    <property type="entry name" value="START"/>
    <property type="match status" value="1"/>
</dbReference>
<dbReference type="GO" id="GO:0008289">
    <property type="term" value="F:lipid binding"/>
    <property type="evidence" value="ECO:0007669"/>
    <property type="project" value="InterPro"/>
</dbReference>
<dbReference type="InterPro" id="IPR009769">
    <property type="entry name" value="EDR2_C"/>
</dbReference>
<dbReference type="InterPro" id="IPR023393">
    <property type="entry name" value="START-like_dom_sf"/>
</dbReference>
<accession>A0A1Y1HX86</accession>
<evidence type="ECO:0000313" key="6">
    <source>
        <dbReference type="EMBL" id="GAQ81581.1"/>
    </source>
</evidence>
<dbReference type="OrthoDB" id="9970435at2759"/>
<organism evidence="6 7">
    <name type="scientific">Klebsormidium nitens</name>
    <name type="common">Green alga</name>
    <name type="synonym">Ulothrix nitens</name>
    <dbReference type="NCBI Taxonomy" id="105231"/>
    <lineage>
        <taxon>Eukaryota</taxon>
        <taxon>Viridiplantae</taxon>
        <taxon>Streptophyta</taxon>
        <taxon>Klebsormidiophyceae</taxon>
        <taxon>Klebsormidiales</taxon>
        <taxon>Klebsormidiaceae</taxon>
        <taxon>Klebsormidium</taxon>
    </lineage>
</organism>
<feature type="domain" description="START" evidence="5">
    <location>
        <begin position="232"/>
        <end position="421"/>
    </location>
</feature>
<feature type="region of interest" description="Disordered" evidence="3">
    <location>
        <begin position="531"/>
        <end position="550"/>
    </location>
</feature>
<evidence type="ECO:0008006" key="8">
    <source>
        <dbReference type="Google" id="ProtNLM"/>
    </source>
</evidence>
<keyword evidence="7" id="KW-1185">Reference proteome</keyword>
<dbReference type="PROSITE" id="PS50003">
    <property type="entry name" value="PH_DOMAIN"/>
    <property type="match status" value="1"/>
</dbReference>
<evidence type="ECO:0000256" key="2">
    <source>
        <dbReference type="ARBA" id="ARBA00022824"/>
    </source>
</evidence>
<evidence type="ECO:0000256" key="1">
    <source>
        <dbReference type="ARBA" id="ARBA00004240"/>
    </source>
</evidence>
<dbReference type="SUPFAM" id="SSF55961">
    <property type="entry name" value="Bet v1-like"/>
    <property type="match status" value="1"/>
</dbReference>
<dbReference type="PANTHER" id="PTHR12136:SF41">
    <property type="entry name" value="PLECKSTRIN HOMOLOGY (PH) AND LIPID-BINDING START DOMAINS-CONTAINING PROTEIN"/>
    <property type="match status" value="1"/>
</dbReference>
<evidence type="ECO:0000256" key="3">
    <source>
        <dbReference type="SAM" id="MobiDB-lite"/>
    </source>
</evidence>
<feature type="compositionally biased region" description="Low complexity" evidence="3">
    <location>
        <begin position="537"/>
        <end position="550"/>
    </location>
</feature>
<dbReference type="Pfam" id="PF00169">
    <property type="entry name" value="PH"/>
    <property type="match status" value="1"/>
</dbReference>
<dbReference type="CDD" id="cd00177">
    <property type="entry name" value="START"/>
    <property type="match status" value="1"/>
</dbReference>
<evidence type="ECO:0000313" key="7">
    <source>
        <dbReference type="Proteomes" id="UP000054558"/>
    </source>
</evidence>
<name>A0A1Y1HX86_KLENI</name>
<dbReference type="InterPro" id="IPR011993">
    <property type="entry name" value="PH-like_dom_sf"/>
</dbReference>
<gene>
    <name evidence="6" type="ORF">KFL_000840230</name>
</gene>
<dbReference type="AlphaFoldDB" id="A0A1Y1HX86"/>
<dbReference type="Pfam" id="PF01852">
    <property type="entry name" value="START"/>
    <property type="match status" value="1"/>
</dbReference>
<comment type="subcellular location">
    <subcellularLocation>
        <location evidence="1">Endoplasmic reticulum</location>
    </subcellularLocation>
</comment>
<feature type="region of interest" description="Disordered" evidence="3">
    <location>
        <begin position="143"/>
        <end position="197"/>
    </location>
</feature>
<evidence type="ECO:0000259" key="4">
    <source>
        <dbReference type="PROSITE" id="PS50003"/>
    </source>
</evidence>
<dbReference type="InterPro" id="IPR002913">
    <property type="entry name" value="START_lipid-bd_dom"/>
</dbReference>
<proteinExistence type="predicted"/>
<feature type="compositionally biased region" description="Low complexity" evidence="3">
    <location>
        <begin position="496"/>
        <end position="513"/>
    </location>
</feature>
<sequence length="840" mass="93985">MVSPSLMSESRQGWLYKLGRHSWSSFQWHKRYFMLNGHQLCYFRGLPQSNQTPAKVWYLGHDCRVDNLGIDNSSGKDIFCLKLYFGLRPNGKEIRPLQLGGRDPEDVEQWYQALKDRIIEPPGNSMRIHLPYGRSLGLSSSTLSNTLSDEDDGDDLPGKRKYGSDTEAAQRHRRTASMDDIPTHSPEPSFLDSGGKPFTRLEHQVSKVPGLPPDFDDPPDVMELRRKQAFAAGPSVYDVAGLHSEPSQRWRLVRLENGLRFYEEIREEKVSNAHAGLTTMKSMGVVDAPCNEIFKLLMDVGSSRHEWDHTCADVRVVEREDGHTDIVHHKLRPSVFPPWLVWPRDLCMARYWMREESGAYVILFRSTIHKDCPLESGYVRANLVSGSFIISPLNTESSRESATPQSLVIHLLELDPCGWLPHMFGIPAAFHLPMLMRVAGIRELFQQTSREAVTTLLQVPASLESEPAVIVAPETPRPSAKIPIVTKPVPRSASFSISTSSLSTPSVSSYESTPFDPRSLRLTSLKRRPSLDDSYLRRSPPSFSSRLLSSGYGPDSAAYQPAEPAYAPAPSAYVPSTGIPSVPRPSTLDPSQFSGTLSYGPMEDGVNSWAEPEPHHFPVRSKTYLSDKRKIPANSCHMHLVATDWLTSRERIDHVAARPDSCVQFAIQKARKDPENPMPFFLIVNLQVPATQQYSMCFYYACVDSPEKDSLLGRFVYGTDSFRNSRFKLIPSIAKGAWVVKRSVGTKPLIVASALKVDYHKAENYLEIDIDIGSSTVANGVVRFVLGYVRSLVIDMAFLVQGSTEDELPEVPIGTVRLCHLEPNAAHDIDEGEAEEFCQT</sequence>
<dbReference type="PANTHER" id="PTHR12136">
    <property type="entry name" value="ENHANCED DISEASE RESISTANCE-RELATED"/>
    <property type="match status" value="1"/>
</dbReference>
<dbReference type="OMA" id="VICMQSA"/>
<dbReference type="Pfam" id="PF07059">
    <property type="entry name" value="EDR2_C"/>
    <property type="match status" value="1"/>
</dbReference>
<dbReference type="Gene3D" id="2.30.29.30">
    <property type="entry name" value="Pleckstrin-homology domain (PH domain)/Phosphotyrosine-binding domain (PTB)"/>
    <property type="match status" value="1"/>
</dbReference>
<dbReference type="SUPFAM" id="SSF50729">
    <property type="entry name" value="PH domain-like"/>
    <property type="match status" value="1"/>
</dbReference>
<dbReference type="EMBL" id="DF237033">
    <property type="protein sequence ID" value="GAQ81581.1"/>
    <property type="molecule type" value="Genomic_DNA"/>
</dbReference>
<dbReference type="SMART" id="SM00234">
    <property type="entry name" value="START"/>
    <property type="match status" value="1"/>
</dbReference>
<dbReference type="InterPro" id="IPR045096">
    <property type="entry name" value="EDR2-like"/>
</dbReference>
<dbReference type="InterPro" id="IPR001849">
    <property type="entry name" value="PH_domain"/>
</dbReference>
<reference evidence="6 7" key="1">
    <citation type="journal article" date="2014" name="Nat. Commun.">
        <title>Klebsormidium flaccidum genome reveals primary factors for plant terrestrial adaptation.</title>
        <authorList>
            <person name="Hori K."/>
            <person name="Maruyama F."/>
            <person name="Fujisawa T."/>
            <person name="Togashi T."/>
            <person name="Yamamoto N."/>
            <person name="Seo M."/>
            <person name="Sato S."/>
            <person name="Yamada T."/>
            <person name="Mori H."/>
            <person name="Tajima N."/>
            <person name="Moriyama T."/>
            <person name="Ikeuchi M."/>
            <person name="Watanabe M."/>
            <person name="Wada H."/>
            <person name="Kobayashi K."/>
            <person name="Saito M."/>
            <person name="Masuda T."/>
            <person name="Sasaki-Sekimoto Y."/>
            <person name="Mashiguchi K."/>
            <person name="Awai K."/>
            <person name="Shimojima M."/>
            <person name="Masuda S."/>
            <person name="Iwai M."/>
            <person name="Nobusawa T."/>
            <person name="Narise T."/>
            <person name="Kondo S."/>
            <person name="Saito H."/>
            <person name="Sato R."/>
            <person name="Murakawa M."/>
            <person name="Ihara Y."/>
            <person name="Oshima-Yamada Y."/>
            <person name="Ohtaka K."/>
            <person name="Satoh M."/>
            <person name="Sonobe K."/>
            <person name="Ishii M."/>
            <person name="Ohtani R."/>
            <person name="Kanamori-Sato M."/>
            <person name="Honoki R."/>
            <person name="Miyazaki D."/>
            <person name="Mochizuki H."/>
            <person name="Umetsu J."/>
            <person name="Higashi K."/>
            <person name="Shibata D."/>
            <person name="Kamiya Y."/>
            <person name="Sato N."/>
            <person name="Nakamura Y."/>
            <person name="Tabata S."/>
            <person name="Ida S."/>
            <person name="Kurokawa K."/>
            <person name="Ohta H."/>
        </authorList>
    </citation>
    <scope>NUCLEOTIDE SEQUENCE [LARGE SCALE GENOMIC DNA]</scope>
    <source>
        <strain evidence="6 7">NIES-2285</strain>
    </source>
</reference>
<evidence type="ECO:0000259" key="5">
    <source>
        <dbReference type="PROSITE" id="PS50848"/>
    </source>
</evidence>
<dbReference type="CDD" id="cd00821">
    <property type="entry name" value="PH"/>
    <property type="match status" value="1"/>
</dbReference>
<feature type="compositionally biased region" description="Basic and acidic residues" evidence="3">
    <location>
        <begin position="156"/>
        <end position="170"/>
    </location>
</feature>
<protein>
    <recommendedName>
        <fullName evidence="8">START domain-containing protein</fullName>
    </recommendedName>
</protein>
<dbReference type="GO" id="GO:0005783">
    <property type="term" value="C:endoplasmic reticulum"/>
    <property type="evidence" value="ECO:0007669"/>
    <property type="project" value="UniProtKB-SubCell"/>
</dbReference>
<dbReference type="Gene3D" id="3.30.530.20">
    <property type="match status" value="1"/>
</dbReference>
<keyword evidence="2" id="KW-0256">Endoplasmic reticulum</keyword>
<dbReference type="Proteomes" id="UP000054558">
    <property type="component" value="Unassembled WGS sequence"/>
</dbReference>
<feature type="domain" description="PH" evidence="4">
    <location>
        <begin position="8"/>
        <end position="119"/>
    </location>
</feature>
<dbReference type="SMART" id="SM00233">
    <property type="entry name" value="PH"/>
    <property type="match status" value="1"/>
</dbReference>